<reference evidence="2 3" key="1">
    <citation type="submission" date="2019-06" db="EMBL/GenBank/DDBJ databases">
        <title>A chromosomal-level reference genome of Carpinus fangiana (Coryloideae, Betulaceae).</title>
        <authorList>
            <person name="Yang X."/>
            <person name="Wang Z."/>
            <person name="Zhang L."/>
            <person name="Hao G."/>
            <person name="Liu J."/>
            <person name="Yang Y."/>
        </authorList>
    </citation>
    <scope>NUCLEOTIDE SEQUENCE [LARGE SCALE GENOMIC DNA]</scope>
    <source>
        <strain evidence="2">Cfa_2016G</strain>
        <tissue evidence="2">Leaf</tissue>
    </source>
</reference>
<name>A0A5N6KX97_9ROSI</name>
<organism evidence="2 3">
    <name type="scientific">Carpinus fangiana</name>
    <dbReference type="NCBI Taxonomy" id="176857"/>
    <lineage>
        <taxon>Eukaryota</taxon>
        <taxon>Viridiplantae</taxon>
        <taxon>Streptophyta</taxon>
        <taxon>Embryophyta</taxon>
        <taxon>Tracheophyta</taxon>
        <taxon>Spermatophyta</taxon>
        <taxon>Magnoliopsida</taxon>
        <taxon>eudicotyledons</taxon>
        <taxon>Gunneridae</taxon>
        <taxon>Pentapetalae</taxon>
        <taxon>rosids</taxon>
        <taxon>fabids</taxon>
        <taxon>Fagales</taxon>
        <taxon>Betulaceae</taxon>
        <taxon>Carpinus</taxon>
    </lineage>
</organism>
<evidence type="ECO:0000256" key="1">
    <source>
        <dbReference type="SAM" id="MobiDB-lite"/>
    </source>
</evidence>
<feature type="region of interest" description="Disordered" evidence="1">
    <location>
        <begin position="143"/>
        <end position="163"/>
    </location>
</feature>
<evidence type="ECO:0000313" key="3">
    <source>
        <dbReference type="Proteomes" id="UP000327013"/>
    </source>
</evidence>
<protein>
    <submittedName>
        <fullName evidence="2">Uncharacterized protein</fullName>
    </submittedName>
</protein>
<gene>
    <name evidence="2" type="ORF">FH972_024176</name>
</gene>
<proteinExistence type="predicted"/>
<comment type="caution">
    <text evidence="2">The sequence shown here is derived from an EMBL/GenBank/DDBJ whole genome shotgun (WGS) entry which is preliminary data.</text>
</comment>
<keyword evidence="3" id="KW-1185">Reference proteome</keyword>
<sequence>MDSSFVSSSTRGTGGCVGCKDDARCLAASSGAGLGVAAMLLVSAALAKISRSQWGPSKGLQAESAVVEGRVSAFLFPYLQPRDRDQVARRTGNGAAQDASALGRHGSQDWRVVSAPLRGHLGSQACSASLVLHLARAKLSSSLKTRAGPTATSQDATGRQLSGPVRFCPGIGDQGQQGAPSWPCSPATVIMNRLSSPGPEIQAITHECPLSLFKPAQARTPGFCETRVCKGKRLWTPPNLCRHLGGKTSPAELPALAGLLFRLATAIS</sequence>
<dbReference type="EMBL" id="VIBQ01000016">
    <property type="protein sequence ID" value="KAB8356593.1"/>
    <property type="molecule type" value="Genomic_DNA"/>
</dbReference>
<evidence type="ECO:0000313" key="2">
    <source>
        <dbReference type="EMBL" id="KAB8356593.1"/>
    </source>
</evidence>
<dbReference type="AlphaFoldDB" id="A0A5N6KX97"/>
<dbReference type="Proteomes" id="UP000327013">
    <property type="component" value="Unassembled WGS sequence"/>
</dbReference>
<feature type="compositionally biased region" description="Polar residues" evidence="1">
    <location>
        <begin position="143"/>
        <end position="160"/>
    </location>
</feature>
<accession>A0A5N6KX97</accession>